<accession>E4RMV0</accession>
<dbReference type="UniPathway" id="UPA00060">
    <property type="reaction ID" value="UER00139"/>
</dbReference>
<dbReference type="GO" id="GO:0004417">
    <property type="term" value="F:hydroxyethylthiazole kinase activity"/>
    <property type="evidence" value="ECO:0007669"/>
    <property type="project" value="UniProtKB-UniRule"/>
</dbReference>
<dbReference type="OrthoDB" id="9778146at2"/>
<reference evidence="12 13" key="2">
    <citation type="journal article" date="2011" name="J. Bacteriol.">
        <title>Complete Genome Sequence of the Haloalkaliphilic, Hydrogen Producing Halanaerobium hydrogenoformans.</title>
        <authorList>
            <person name="Brown S.D."/>
            <person name="Begemann M.B."/>
            <person name="Mormile M.R."/>
            <person name="Wall J.D."/>
            <person name="Han C.S."/>
            <person name="Goodwin L.A."/>
            <person name="Pitluck S."/>
            <person name="Land M.L."/>
            <person name="Hauser L.J."/>
            <person name="Elias D.A."/>
        </authorList>
    </citation>
    <scope>NUCLEOTIDE SEQUENCE [LARGE SCALE GENOMIC DNA]</scope>
    <source>
        <strain evidence="13">sapolanicus</strain>
    </source>
</reference>
<keyword evidence="4 11" id="KW-0808">Transferase</keyword>
<organism evidence="12 13">
    <name type="scientific">Halanaerobium hydrogeniformans</name>
    <name type="common">Halanaerobium sp. (strain sapolanicus)</name>
    <dbReference type="NCBI Taxonomy" id="656519"/>
    <lineage>
        <taxon>Bacteria</taxon>
        <taxon>Bacillati</taxon>
        <taxon>Bacillota</taxon>
        <taxon>Clostridia</taxon>
        <taxon>Halanaerobiales</taxon>
        <taxon>Halanaerobiaceae</taxon>
        <taxon>Halanaerobium</taxon>
    </lineage>
</organism>
<protein>
    <recommendedName>
        <fullName evidence="11">Hydroxyethylthiazole kinase</fullName>
        <ecNumber evidence="11">2.7.1.50</ecNumber>
    </recommendedName>
    <alternativeName>
        <fullName evidence="11">4-methyl-5-beta-hydroxyethylthiazole kinase</fullName>
        <shortName evidence="11">TH kinase</shortName>
        <shortName evidence="11">Thz kinase</shortName>
    </alternativeName>
</protein>
<evidence type="ECO:0000256" key="3">
    <source>
        <dbReference type="ARBA" id="ARBA00004868"/>
    </source>
</evidence>
<evidence type="ECO:0000256" key="6">
    <source>
        <dbReference type="ARBA" id="ARBA00022741"/>
    </source>
</evidence>
<feature type="binding site" evidence="11">
    <location>
        <position position="177"/>
    </location>
    <ligand>
        <name>ATP</name>
        <dbReference type="ChEBI" id="CHEBI:30616"/>
    </ligand>
</feature>
<evidence type="ECO:0000256" key="7">
    <source>
        <dbReference type="ARBA" id="ARBA00022777"/>
    </source>
</evidence>
<dbReference type="eggNOG" id="COG2145">
    <property type="taxonomic scope" value="Bacteria"/>
</dbReference>
<keyword evidence="10 11" id="KW-0784">Thiamine biosynthesis</keyword>
<dbReference type="Proteomes" id="UP000007434">
    <property type="component" value="Chromosome"/>
</dbReference>
<feature type="binding site" evidence="11">
    <location>
        <position position="131"/>
    </location>
    <ligand>
        <name>ATP</name>
        <dbReference type="ChEBI" id="CHEBI:30616"/>
    </ligand>
</feature>
<gene>
    <name evidence="11" type="primary">thiM</name>
    <name evidence="12" type="ordered locus">Halsa_0716</name>
</gene>
<keyword evidence="6 11" id="KW-0547">Nucleotide-binding</keyword>
<dbReference type="InterPro" id="IPR000417">
    <property type="entry name" value="Hyethyz_kinase"/>
</dbReference>
<name>E4RMV0_HALHG</name>
<keyword evidence="7 11" id="KW-0418">Kinase</keyword>
<comment type="function">
    <text evidence="11">Catalyzes the phosphorylation of the hydroxyl group of 4-methyl-5-beta-hydroxyethylthiazole (THZ).</text>
</comment>
<evidence type="ECO:0000256" key="4">
    <source>
        <dbReference type="ARBA" id="ARBA00022679"/>
    </source>
</evidence>
<dbReference type="InterPro" id="IPR029056">
    <property type="entry name" value="Ribokinase-like"/>
</dbReference>
<comment type="pathway">
    <text evidence="3 11">Cofactor biosynthesis; thiamine diphosphate biosynthesis; 4-methyl-5-(2-phosphoethyl)-thiazole from 5-(2-hydroxyethyl)-4-methylthiazole: step 1/1.</text>
</comment>
<dbReference type="KEGG" id="has:Halsa_0716"/>
<dbReference type="PIRSF" id="PIRSF000513">
    <property type="entry name" value="Thz_kinase"/>
    <property type="match status" value="1"/>
</dbReference>
<feature type="binding site" evidence="11">
    <location>
        <position position="204"/>
    </location>
    <ligand>
        <name>substrate</name>
    </ligand>
</feature>
<dbReference type="NCBIfam" id="NF006830">
    <property type="entry name" value="PRK09355.1"/>
    <property type="match status" value="1"/>
</dbReference>
<comment type="similarity">
    <text evidence="11">Belongs to the Thz kinase family.</text>
</comment>
<dbReference type="Pfam" id="PF02110">
    <property type="entry name" value="HK"/>
    <property type="match status" value="1"/>
</dbReference>
<dbReference type="RefSeq" id="WP_013405259.1">
    <property type="nucleotide sequence ID" value="NC_014654.1"/>
</dbReference>
<evidence type="ECO:0000256" key="11">
    <source>
        <dbReference type="HAMAP-Rule" id="MF_00228"/>
    </source>
</evidence>
<reference evidence="12 13" key="1">
    <citation type="submission" date="2010-11" db="EMBL/GenBank/DDBJ databases">
        <title>Complete sequence of Halanaerobium sp. sapolanicus.</title>
        <authorList>
            <consortium name="US DOE Joint Genome Institute"/>
            <person name="Lucas S."/>
            <person name="Copeland A."/>
            <person name="Lapidus A."/>
            <person name="Cheng J.-F."/>
            <person name="Bruce D."/>
            <person name="Goodwin L."/>
            <person name="Pitluck S."/>
            <person name="Davenport K."/>
            <person name="Detter J.C."/>
            <person name="Han C."/>
            <person name="Tapia R."/>
            <person name="Land M."/>
            <person name="Hauser L."/>
            <person name="Jeffries C."/>
            <person name="Kyrpides N."/>
            <person name="Ivanova N."/>
            <person name="Mikhailova N."/>
            <person name="Begemann M.B."/>
            <person name="Mormile M.R."/>
            <person name="Wall J.D."/>
            <person name="Elias D.A."/>
            <person name="Woyke T."/>
        </authorList>
    </citation>
    <scope>NUCLEOTIDE SEQUENCE [LARGE SCALE GENOMIC DNA]</scope>
    <source>
        <strain evidence="13">sapolanicus</strain>
    </source>
</reference>
<dbReference type="EMBL" id="CP002304">
    <property type="protein sequence ID" value="ADQ14167.1"/>
    <property type="molecule type" value="Genomic_DNA"/>
</dbReference>
<dbReference type="GO" id="GO:0009228">
    <property type="term" value="P:thiamine biosynthetic process"/>
    <property type="evidence" value="ECO:0007669"/>
    <property type="project" value="UniProtKB-KW"/>
</dbReference>
<dbReference type="PRINTS" id="PR01099">
    <property type="entry name" value="HYETHTZKNASE"/>
</dbReference>
<evidence type="ECO:0000256" key="5">
    <source>
        <dbReference type="ARBA" id="ARBA00022723"/>
    </source>
</evidence>
<dbReference type="EC" id="2.7.1.50" evidence="11"/>
<proteinExistence type="inferred from homology"/>
<evidence type="ECO:0000256" key="9">
    <source>
        <dbReference type="ARBA" id="ARBA00022842"/>
    </source>
</evidence>
<evidence type="ECO:0000256" key="1">
    <source>
        <dbReference type="ARBA" id="ARBA00001771"/>
    </source>
</evidence>
<comment type="catalytic activity">
    <reaction evidence="1 11">
        <text>5-(2-hydroxyethyl)-4-methylthiazole + ATP = 4-methyl-5-(2-phosphooxyethyl)-thiazole + ADP + H(+)</text>
        <dbReference type="Rhea" id="RHEA:24212"/>
        <dbReference type="ChEBI" id="CHEBI:15378"/>
        <dbReference type="ChEBI" id="CHEBI:17957"/>
        <dbReference type="ChEBI" id="CHEBI:30616"/>
        <dbReference type="ChEBI" id="CHEBI:58296"/>
        <dbReference type="ChEBI" id="CHEBI:456216"/>
        <dbReference type="EC" id="2.7.1.50"/>
    </reaction>
</comment>
<keyword evidence="13" id="KW-1185">Reference proteome</keyword>
<evidence type="ECO:0000256" key="10">
    <source>
        <dbReference type="ARBA" id="ARBA00022977"/>
    </source>
</evidence>
<sequence length="267" mass="29159">MEVEANSLAKNIEENWQQIKAVIKKERPLIHQISNYVSASDSANITLNWGALPVMASAPEEAAEMVESASALLINLGTLNQERLKAIFKAGKRANQLNIPVILDPVGVGATEFRKEAAFKILKELDLTLIKGNRAEIAVLAEEKAELKGVESIGEYKNMAKIAQKLAQKENSLVAVSAKVDILAGEEEIFYSDRGSYLMGEIVGTGCMLGSTLAVFAAVESKLSLFEKIKTALIYYAYAGEIAALKTQTPAKFKREFMDTIYLLANK</sequence>
<keyword evidence="5 11" id="KW-0479">Metal-binding</keyword>
<dbReference type="CDD" id="cd01170">
    <property type="entry name" value="THZ_kinase"/>
    <property type="match status" value="1"/>
</dbReference>
<dbReference type="GO" id="GO:0009229">
    <property type="term" value="P:thiamine diphosphate biosynthetic process"/>
    <property type="evidence" value="ECO:0007669"/>
    <property type="project" value="UniProtKB-UniRule"/>
</dbReference>
<comment type="cofactor">
    <cofactor evidence="2 11">
        <name>Mg(2+)</name>
        <dbReference type="ChEBI" id="CHEBI:18420"/>
    </cofactor>
</comment>
<dbReference type="STRING" id="656519.Halsa_0716"/>
<dbReference type="GO" id="GO:0000287">
    <property type="term" value="F:magnesium ion binding"/>
    <property type="evidence" value="ECO:0007669"/>
    <property type="project" value="UniProtKB-UniRule"/>
</dbReference>
<dbReference type="AlphaFoldDB" id="E4RMV0"/>
<feature type="binding site" evidence="11">
    <location>
        <position position="55"/>
    </location>
    <ligand>
        <name>substrate</name>
    </ligand>
</feature>
<dbReference type="GO" id="GO:0005524">
    <property type="term" value="F:ATP binding"/>
    <property type="evidence" value="ECO:0007669"/>
    <property type="project" value="UniProtKB-UniRule"/>
</dbReference>
<evidence type="ECO:0000313" key="12">
    <source>
        <dbReference type="EMBL" id="ADQ14167.1"/>
    </source>
</evidence>
<keyword evidence="8 11" id="KW-0067">ATP-binding</keyword>
<dbReference type="HOGENOM" id="CLU_019943_0_1_9"/>
<keyword evidence="9 11" id="KW-0460">Magnesium</keyword>
<evidence type="ECO:0000256" key="8">
    <source>
        <dbReference type="ARBA" id="ARBA00022840"/>
    </source>
</evidence>
<dbReference type="SUPFAM" id="SSF53613">
    <property type="entry name" value="Ribokinase-like"/>
    <property type="match status" value="1"/>
</dbReference>
<evidence type="ECO:0000313" key="13">
    <source>
        <dbReference type="Proteomes" id="UP000007434"/>
    </source>
</evidence>
<dbReference type="HAMAP" id="MF_00228">
    <property type="entry name" value="Thz_kinase"/>
    <property type="match status" value="1"/>
</dbReference>
<evidence type="ECO:0000256" key="2">
    <source>
        <dbReference type="ARBA" id="ARBA00001946"/>
    </source>
</evidence>
<dbReference type="Gene3D" id="3.40.1190.20">
    <property type="match status" value="1"/>
</dbReference>